<dbReference type="Gene3D" id="3.50.50.60">
    <property type="entry name" value="FAD/NAD(P)-binding domain"/>
    <property type="match status" value="1"/>
</dbReference>
<dbReference type="OrthoDB" id="412005at2759"/>
<organism evidence="2 3">
    <name type="scientific">Exophiala xenobiotica</name>
    <dbReference type="NCBI Taxonomy" id="348802"/>
    <lineage>
        <taxon>Eukaryota</taxon>
        <taxon>Fungi</taxon>
        <taxon>Dikarya</taxon>
        <taxon>Ascomycota</taxon>
        <taxon>Pezizomycotina</taxon>
        <taxon>Eurotiomycetes</taxon>
        <taxon>Chaetothyriomycetidae</taxon>
        <taxon>Chaetothyriales</taxon>
        <taxon>Herpotrichiellaceae</taxon>
        <taxon>Exophiala</taxon>
    </lineage>
</organism>
<dbReference type="EMBL" id="KN847320">
    <property type="protein sequence ID" value="KIW55123.1"/>
    <property type="molecule type" value="Genomic_DNA"/>
</dbReference>
<dbReference type="PANTHER" id="PTHR15192:SF8">
    <property type="entry name" value="FAD_NAD(P)-BINDING DOMAIN-CONTAINING PROTEIN"/>
    <property type="match status" value="1"/>
</dbReference>
<dbReference type="RefSeq" id="XP_013315707.1">
    <property type="nucleotide sequence ID" value="XM_013460253.1"/>
</dbReference>
<evidence type="ECO:0000313" key="3">
    <source>
        <dbReference type="Proteomes" id="UP000054342"/>
    </source>
</evidence>
<protein>
    <submittedName>
        <fullName evidence="2">Uncharacterized protein</fullName>
    </submittedName>
</protein>
<feature type="region of interest" description="Disordered" evidence="1">
    <location>
        <begin position="478"/>
        <end position="562"/>
    </location>
</feature>
<evidence type="ECO:0000256" key="1">
    <source>
        <dbReference type="SAM" id="MobiDB-lite"/>
    </source>
</evidence>
<dbReference type="InterPro" id="IPR036188">
    <property type="entry name" value="FAD/NAD-bd_sf"/>
</dbReference>
<accession>A0A0D2EIA3</accession>
<evidence type="ECO:0000313" key="2">
    <source>
        <dbReference type="EMBL" id="KIW55123.1"/>
    </source>
</evidence>
<dbReference type="SUPFAM" id="SSF51905">
    <property type="entry name" value="FAD/NAD(P)-binding domain"/>
    <property type="match status" value="1"/>
</dbReference>
<dbReference type="PANTHER" id="PTHR15192">
    <property type="entry name" value="PROTEIN CBG05349"/>
    <property type="match status" value="1"/>
</dbReference>
<dbReference type="Proteomes" id="UP000054342">
    <property type="component" value="Unassembled WGS sequence"/>
</dbReference>
<reference evidence="2 3" key="1">
    <citation type="submission" date="2015-01" db="EMBL/GenBank/DDBJ databases">
        <title>The Genome Sequence of Exophiala xenobiotica CBS118157.</title>
        <authorList>
            <consortium name="The Broad Institute Genomics Platform"/>
            <person name="Cuomo C."/>
            <person name="de Hoog S."/>
            <person name="Gorbushina A."/>
            <person name="Stielow B."/>
            <person name="Teixiera M."/>
            <person name="Abouelleil A."/>
            <person name="Chapman S.B."/>
            <person name="Priest M."/>
            <person name="Young S.K."/>
            <person name="Wortman J."/>
            <person name="Nusbaum C."/>
            <person name="Birren B."/>
        </authorList>
    </citation>
    <scope>NUCLEOTIDE SEQUENCE [LARGE SCALE GENOMIC DNA]</scope>
    <source>
        <strain evidence="2 3">CBS 118157</strain>
    </source>
</reference>
<name>A0A0D2EIA3_9EURO</name>
<feature type="compositionally biased region" description="Low complexity" evidence="1">
    <location>
        <begin position="485"/>
        <end position="495"/>
    </location>
</feature>
<dbReference type="AlphaFoldDB" id="A0A0D2EIA3"/>
<gene>
    <name evidence="2" type="ORF">PV05_07430</name>
</gene>
<keyword evidence="3" id="KW-1185">Reference proteome</keyword>
<dbReference type="GeneID" id="25329338"/>
<dbReference type="STRING" id="348802.A0A0D2EIA3"/>
<feature type="compositionally biased region" description="Polar residues" evidence="1">
    <location>
        <begin position="516"/>
        <end position="531"/>
    </location>
</feature>
<feature type="region of interest" description="Disordered" evidence="1">
    <location>
        <begin position="327"/>
        <end position="346"/>
    </location>
</feature>
<dbReference type="InterPro" id="IPR029731">
    <property type="entry name" value="OSGIN1/2"/>
</dbReference>
<proteinExistence type="predicted"/>
<dbReference type="HOGENOM" id="CLU_026100_0_0_1"/>
<sequence length="562" mass="61325">MALGVPREIDTVIVGNGPSALILSYILHGNIPSYDESSPHPDHILHDKLHGCHNDLLDFDVDALTDHFAASRFSYSTQALPVNVLLDTLVRPLGETDDAQKKTCVKWRYDPSRAVEHVIVGNTKSAGGQWVDNPVHASWDIGTLSYAGMLSLPGYSFDEHYKRRNGRSSPVYLRPSRREVADYLAAYPEQVGIAKYIHNGQHIAQVSRRDEGGFYIGSHDILCKTLVLASGIFDTLIPTPAMLDPLIGLDHNVAASSSSNSSSPDPILVVGSGFSAADVIISTPSNQKIIHVYKWAPTTSPSPLRACHQQAYPEYAGVYRRMKLAAISTPQPKDRRPRPRNLRSHSDFDVSRDWKATYEGLPNAEILDVKLTDEGLALVTFTFKDGDERSSFQRRINSLAYVVGRRGSLDYLSTDLRAEFLAGDCGGMISGQTLREQANEDLEIAPHVFVIGSLTGDSLIRFAYGGCAYAAGKIMKRSRSRSDNATTTAPPSTRSSGRRENDVARPDGNGIIRLSSMLNDGNDQSETATPSPQIPAMNGLDGHEAGPMSLANGGMPLDRRKD</sequence>